<evidence type="ECO:0000313" key="2">
    <source>
        <dbReference type="EMBL" id="CAL2103680.1"/>
    </source>
</evidence>
<reference evidence="2 3" key="1">
    <citation type="submission" date="2024-05" db="EMBL/GenBank/DDBJ databases">
        <authorList>
            <person name="Duchaud E."/>
        </authorList>
    </citation>
    <scope>NUCLEOTIDE SEQUENCE [LARGE SCALE GENOMIC DNA]</scope>
    <source>
        <strain evidence="2">Ena-SAMPLE-TAB-13-05-2024-13:56:06:370-140308</strain>
    </source>
</reference>
<sequence>MENIQLNEKPTNYKRWAFKFLIYLVVLNIAVAYLVINFAEGLHDSARFNQNMFIFSTIGTIILVTGVIFTILSIVKKEEKNYQYYISIVGYIFFLVLSIILPLLN</sequence>
<protein>
    <submittedName>
        <fullName evidence="2">Uncharacterized protein</fullName>
    </submittedName>
</protein>
<feature type="transmembrane region" description="Helical" evidence="1">
    <location>
        <begin position="20"/>
        <end position="39"/>
    </location>
</feature>
<proteinExistence type="predicted"/>
<organism evidence="2 3">
    <name type="scientific">Tenacibaculum polynesiense</name>
    <dbReference type="NCBI Taxonomy" id="3137857"/>
    <lineage>
        <taxon>Bacteria</taxon>
        <taxon>Pseudomonadati</taxon>
        <taxon>Bacteroidota</taxon>
        <taxon>Flavobacteriia</taxon>
        <taxon>Flavobacteriales</taxon>
        <taxon>Flavobacteriaceae</taxon>
        <taxon>Tenacibaculum</taxon>
    </lineage>
</organism>
<dbReference type="RefSeq" id="WP_348717875.1">
    <property type="nucleotide sequence ID" value="NZ_CAXJIO010000013.1"/>
</dbReference>
<keyword evidence="1" id="KW-0472">Membrane</keyword>
<comment type="caution">
    <text evidence="2">The sequence shown here is derived from an EMBL/GenBank/DDBJ whole genome shotgun (WGS) entry which is preliminary data.</text>
</comment>
<evidence type="ECO:0000256" key="1">
    <source>
        <dbReference type="SAM" id="Phobius"/>
    </source>
</evidence>
<feature type="transmembrane region" description="Helical" evidence="1">
    <location>
        <begin position="51"/>
        <end position="72"/>
    </location>
</feature>
<feature type="transmembrane region" description="Helical" evidence="1">
    <location>
        <begin position="84"/>
        <end position="104"/>
    </location>
</feature>
<dbReference type="Proteomes" id="UP001497527">
    <property type="component" value="Unassembled WGS sequence"/>
</dbReference>
<gene>
    <name evidence="2" type="ORF">T190423A01A_40273</name>
</gene>
<accession>A0ABP1F2F7</accession>
<dbReference type="EMBL" id="CAXJIO010000013">
    <property type="protein sequence ID" value="CAL2103680.1"/>
    <property type="molecule type" value="Genomic_DNA"/>
</dbReference>
<keyword evidence="3" id="KW-1185">Reference proteome</keyword>
<keyword evidence="1" id="KW-0812">Transmembrane</keyword>
<evidence type="ECO:0000313" key="3">
    <source>
        <dbReference type="Proteomes" id="UP001497527"/>
    </source>
</evidence>
<name>A0ABP1F2F7_9FLAO</name>
<keyword evidence="1" id="KW-1133">Transmembrane helix</keyword>